<dbReference type="EMBL" id="JANPWB010000007">
    <property type="protein sequence ID" value="KAJ1170828.1"/>
    <property type="molecule type" value="Genomic_DNA"/>
</dbReference>
<proteinExistence type="predicted"/>
<protein>
    <submittedName>
        <fullName evidence="1">Uncharacterized protein</fullName>
    </submittedName>
</protein>
<gene>
    <name evidence="1" type="ORF">NDU88_002699</name>
</gene>
<dbReference type="Proteomes" id="UP001066276">
    <property type="component" value="Chromosome 4_1"/>
</dbReference>
<keyword evidence="2" id="KW-1185">Reference proteome</keyword>
<evidence type="ECO:0000313" key="2">
    <source>
        <dbReference type="Proteomes" id="UP001066276"/>
    </source>
</evidence>
<evidence type="ECO:0000313" key="1">
    <source>
        <dbReference type="EMBL" id="KAJ1170828.1"/>
    </source>
</evidence>
<reference evidence="1" key="1">
    <citation type="journal article" date="2022" name="bioRxiv">
        <title>Sequencing and chromosome-scale assembly of the giantPleurodeles waltlgenome.</title>
        <authorList>
            <person name="Brown T."/>
            <person name="Elewa A."/>
            <person name="Iarovenko S."/>
            <person name="Subramanian E."/>
            <person name="Araus A.J."/>
            <person name="Petzold A."/>
            <person name="Susuki M."/>
            <person name="Suzuki K.-i.T."/>
            <person name="Hayashi T."/>
            <person name="Toyoda A."/>
            <person name="Oliveira C."/>
            <person name="Osipova E."/>
            <person name="Leigh N.D."/>
            <person name="Simon A."/>
            <person name="Yun M.H."/>
        </authorList>
    </citation>
    <scope>NUCLEOTIDE SEQUENCE</scope>
    <source>
        <strain evidence="1">20211129_DDA</strain>
        <tissue evidence="1">Liver</tissue>
    </source>
</reference>
<comment type="caution">
    <text evidence="1">The sequence shown here is derived from an EMBL/GenBank/DDBJ whole genome shotgun (WGS) entry which is preliminary data.</text>
</comment>
<organism evidence="1 2">
    <name type="scientific">Pleurodeles waltl</name>
    <name type="common">Iberian ribbed newt</name>
    <dbReference type="NCBI Taxonomy" id="8319"/>
    <lineage>
        <taxon>Eukaryota</taxon>
        <taxon>Metazoa</taxon>
        <taxon>Chordata</taxon>
        <taxon>Craniata</taxon>
        <taxon>Vertebrata</taxon>
        <taxon>Euteleostomi</taxon>
        <taxon>Amphibia</taxon>
        <taxon>Batrachia</taxon>
        <taxon>Caudata</taxon>
        <taxon>Salamandroidea</taxon>
        <taxon>Salamandridae</taxon>
        <taxon>Pleurodelinae</taxon>
        <taxon>Pleurodeles</taxon>
    </lineage>
</organism>
<accession>A0AAV7T4C8</accession>
<dbReference type="AlphaFoldDB" id="A0AAV7T4C8"/>
<name>A0AAV7T4C8_PLEWA</name>
<sequence length="93" mass="10107">MEARPATRGLDLEIPMAEVDEVAPVANLRPATVDRILGAIEESKTTPQWEIGQVPAELGLLGADHQKLGDRVQLTETTFTELTPAHQDIKAHS</sequence>